<dbReference type="PRINTS" id="PR00385">
    <property type="entry name" value="P450"/>
</dbReference>
<gene>
    <name evidence="10" type="ORF">ACMD2_01053</name>
</gene>
<organism evidence="10 11">
    <name type="scientific">Ananas comosus</name>
    <name type="common">Pineapple</name>
    <name type="synonym">Ananas ananas</name>
    <dbReference type="NCBI Taxonomy" id="4615"/>
    <lineage>
        <taxon>Eukaryota</taxon>
        <taxon>Viridiplantae</taxon>
        <taxon>Streptophyta</taxon>
        <taxon>Embryophyta</taxon>
        <taxon>Tracheophyta</taxon>
        <taxon>Spermatophyta</taxon>
        <taxon>Magnoliopsida</taxon>
        <taxon>Liliopsida</taxon>
        <taxon>Poales</taxon>
        <taxon>Bromeliaceae</taxon>
        <taxon>Bromelioideae</taxon>
        <taxon>Ananas</taxon>
    </lineage>
</organism>
<comment type="cofactor">
    <cofactor evidence="7">
        <name>heme</name>
        <dbReference type="ChEBI" id="CHEBI:30413"/>
    </cofactor>
</comment>
<comment type="caution">
    <text evidence="10">The sequence shown here is derived from an EMBL/GenBank/DDBJ whole genome shotgun (WGS) entry which is preliminary data.</text>
</comment>
<feature type="binding site" description="axial binding residue" evidence="7">
    <location>
        <position position="456"/>
    </location>
    <ligand>
        <name>heme</name>
        <dbReference type="ChEBI" id="CHEBI:30413"/>
    </ligand>
    <ligandPart>
        <name>Fe</name>
        <dbReference type="ChEBI" id="CHEBI:18248"/>
    </ligandPart>
</feature>
<keyword evidence="4 8" id="KW-0560">Oxidoreductase</keyword>
<evidence type="ECO:0000256" key="3">
    <source>
        <dbReference type="ARBA" id="ARBA00022723"/>
    </source>
</evidence>
<keyword evidence="3 7" id="KW-0479">Metal-binding</keyword>
<dbReference type="GO" id="GO:0004497">
    <property type="term" value="F:monooxygenase activity"/>
    <property type="evidence" value="ECO:0007669"/>
    <property type="project" value="UniProtKB-KW"/>
</dbReference>
<accession>A0A199VUI8</accession>
<evidence type="ECO:0000313" key="10">
    <source>
        <dbReference type="EMBL" id="OAY80897.1"/>
    </source>
</evidence>
<dbReference type="InterPro" id="IPR036396">
    <property type="entry name" value="Cyt_P450_sf"/>
</dbReference>
<keyword evidence="2 7" id="KW-0349">Heme</keyword>
<reference evidence="10 11" key="1">
    <citation type="journal article" date="2016" name="DNA Res.">
        <title>The draft genome of MD-2 pineapple using hybrid error correction of long reads.</title>
        <authorList>
            <person name="Redwan R.M."/>
            <person name="Saidin A."/>
            <person name="Kumar S.V."/>
        </authorList>
    </citation>
    <scope>NUCLEOTIDE SEQUENCE [LARGE SCALE GENOMIC DNA]</scope>
    <source>
        <strain evidence="11">cv. MD2</strain>
        <tissue evidence="10">Leaf</tissue>
    </source>
</reference>
<dbReference type="PRINTS" id="PR00463">
    <property type="entry name" value="EP450I"/>
</dbReference>
<proteinExistence type="inferred from homology"/>
<keyword evidence="9" id="KW-0472">Membrane</keyword>
<keyword evidence="9" id="KW-0812">Transmembrane</keyword>
<dbReference type="PANTHER" id="PTHR47954:SF3">
    <property type="entry name" value="OS12G0640200 PROTEIN"/>
    <property type="match status" value="1"/>
</dbReference>
<keyword evidence="5 7" id="KW-0408">Iron</keyword>
<evidence type="ECO:0000256" key="5">
    <source>
        <dbReference type="ARBA" id="ARBA00023004"/>
    </source>
</evidence>
<dbReference type="GO" id="GO:0020037">
    <property type="term" value="F:heme binding"/>
    <property type="evidence" value="ECO:0007669"/>
    <property type="project" value="InterPro"/>
</dbReference>
<evidence type="ECO:0000256" key="4">
    <source>
        <dbReference type="ARBA" id="ARBA00023002"/>
    </source>
</evidence>
<dbReference type="AlphaFoldDB" id="A0A199VUI8"/>
<dbReference type="InterPro" id="IPR017972">
    <property type="entry name" value="Cyt_P450_CS"/>
</dbReference>
<comment type="similarity">
    <text evidence="1 8">Belongs to the cytochrome P450 family.</text>
</comment>
<dbReference type="FunFam" id="1.10.630.10:FF:000043">
    <property type="entry name" value="Cytochrome P450 99A2"/>
    <property type="match status" value="1"/>
</dbReference>
<evidence type="ECO:0000256" key="9">
    <source>
        <dbReference type="SAM" id="Phobius"/>
    </source>
</evidence>
<evidence type="ECO:0000256" key="6">
    <source>
        <dbReference type="ARBA" id="ARBA00023033"/>
    </source>
</evidence>
<dbReference type="SUPFAM" id="SSF48264">
    <property type="entry name" value="Cytochrome P450"/>
    <property type="match status" value="1"/>
</dbReference>
<dbReference type="InterPro" id="IPR001128">
    <property type="entry name" value="Cyt_P450"/>
</dbReference>
<protein>
    <submittedName>
        <fullName evidence="10">Premnaspirodiene oxygenase</fullName>
    </submittedName>
</protein>
<dbReference type="InterPro" id="IPR002401">
    <property type="entry name" value="Cyt_P450_E_grp-I"/>
</dbReference>
<feature type="transmembrane region" description="Helical" evidence="9">
    <location>
        <begin position="6"/>
        <end position="23"/>
    </location>
</feature>
<evidence type="ECO:0000313" key="11">
    <source>
        <dbReference type="Proteomes" id="UP000092600"/>
    </source>
</evidence>
<keyword evidence="6 8" id="KW-0503">Monooxygenase</keyword>
<dbReference type="PANTHER" id="PTHR47954">
    <property type="entry name" value="OS09G0275400 PROTEIN-RELATED"/>
    <property type="match status" value="1"/>
</dbReference>
<dbReference type="Proteomes" id="UP000092600">
    <property type="component" value="Unassembled WGS sequence"/>
</dbReference>
<dbReference type="EMBL" id="LSRQ01000777">
    <property type="protein sequence ID" value="OAY80897.1"/>
    <property type="molecule type" value="Genomic_DNA"/>
</dbReference>
<evidence type="ECO:0000256" key="1">
    <source>
        <dbReference type="ARBA" id="ARBA00010617"/>
    </source>
</evidence>
<evidence type="ECO:0000256" key="8">
    <source>
        <dbReference type="RuleBase" id="RU000461"/>
    </source>
</evidence>
<dbReference type="Pfam" id="PF00067">
    <property type="entry name" value="p450"/>
    <property type="match status" value="1"/>
</dbReference>
<dbReference type="GO" id="GO:0016705">
    <property type="term" value="F:oxidoreductase activity, acting on paired donors, with incorporation or reduction of molecular oxygen"/>
    <property type="evidence" value="ECO:0007669"/>
    <property type="project" value="InterPro"/>
</dbReference>
<dbReference type="Gene3D" id="1.10.630.10">
    <property type="entry name" value="Cytochrome P450"/>
    <property type="match status" value="1"/>
</dbReference>
<evidence type="ECO:0000256" key="7">
    <source>
        <dbReference type="PIRSR" id="PIRSR602401-1"/>
    </source>
</evidence>
<dbReference type="GO" id="GO:0005506">
    <property type="term" value="F:iron ion binding"/>
    <property type="evidence" value="ECO:0007669"/>
    <property type="project" value="InterPro"/>
</dbReference>
<dbReference type="PROSITE" id="PS00086">
    <property type="entry name" value="CYTOCHROME_P450"/>
    <property type="match status" value="1"/>
</dbReference>
<dbReference type="STRING" id="4615.A0A199VUI8"/>
<name>A0A199VUI8_ANACO</name>
<evidence type="ECO:0000256" key="2">
    <source>
        <dbReference type="ARBA" id="ARBA00022617"/>
    </source>
</evidence>
<dbReference type="CDD" id="cd11072">
    <property type="entry name" value="CYP71-like"/>
    <property type="match status" value="1"/>
</dbReference>
<keyword evidence="9" id="KW-1133">Transmembrane helix</keyword>
<sequence>MELLQFHHYLLLLIFLFLFLKLITNSKHKSNSKNLNASLPPGPSKLPIIGSMHHLLVGTLPHITLRNLSKIYGPLMHLKLGEVSTVVVTSREIARELFTTHDLKFVSRPNIIAADIAIYGGMDILFAPYGAYWRQIRKICVMEILSAKRVLSFRHVREEEVLDLVKQINSMSSSHSTANLSEMLHSLTNNITSRVAFGMKCKDVGEYLKAMKEGLELASGFNAADLFPSVGLLISSVTGMRRKLERCCRTIDTILEAIIEERREIWASMVKVREGEAVEGNILDVLFNLQAQGGLVGFPFTQTTIKAVIFDIFAAGSGTAASSMTWTMSELIRNPRVMKKLQAEIREALRGKASVSEEDITNLSYLQLVIKESLRLHPPAPLLVPRECTETCKINGHIIPKKSRVIFNAWAMGRDPRYWDNPEEFKPERFESSSGPIDFVGSSYEYIPFGGGRRICPGVHFGLATMGLTLVQLLYHFDWGLPQGVSELDMSESPGLGARRKFDLCLRATPYGPAYVLN</sequence>